<keyword evidence="1" id="KW-0472">Membrane</keyword>
<sequence>MTLATAAKVAATVLTNDKLRKTVGWIIAAVLSPLIVLMVIVFGFMSGGADHNAAVLDLCYYGGTIAGSVPEAYRQHIVDMQNSLTIVDSEIAAENSMVENGNGLNSNRVKAVFYSLYFGEENPSAVGVGQFVDCFV</sequence>
<reference evidence="2" key="1">
    <citation type="submission" date="2019-08" db="EMBL/GenBank/DDBJ databases">
        <authorList>
            <person name="Kucharzyk K."/>
            <person name="Murdoch R.W."/>
            <person name="Higgins S."/>
            <person name="Loffler F."/>
        </authorList>
    </citation>
    <scope>NUCLEOTIDE SEQUENCE</scope>
</reference>
<dbReference type="AlphaFoldDB" id="A0A644ZM91"/>
<accession>A0A644ZM91</accession>
<keyword evidence="1" id="KW-0812">Transmembrane</keyword>
<keyword evidence="1" id="KW-1133">Transmembrane helix</keyword>
<gene>
    <name evidence="2" type="ORF">SDC9_88604</name>
</gene>
<proteinExistence type="predicted"/>
<name>A0A644ZM91_9ZZZZ</name>
<feature type="transmembrane region" description="Helical" evidence="1">
    <location>
        <begin position="23"/>
        <end position="44"/>
    </location>
</feature>
<comment type="caution">
    <text evidence="2">The sequence shown here is derived from an EMBL/GenBank/DDBJ whole genome shotgun (WGS) entry which is preliminary data.</text>
</comment>
<evidence type="ECO:0000256" key="1">
    <source>
        <dbReference type="SAM" id="Phobius"/>
    </source>
</evidence>
<protein>
    <submittedName>
        <fullName evidence="2">Uncharacterized protein</fullName>
    </submittedName>
</protein>
<dbReference type="EMBL" id="VSSQ01009545">
    <property type="protein sequence ID" value="MPM41942.1"/>
    <property type="molecule type" value="Genomic_DNA"/>
</dbReference>
<organism evidence="2">
    <name type="scientific">bioreactor metagenome</name>
    <dbReference type="NCBI Taxonomy" id="1076179"/>
    <lineage>
        <taxon>unclassified sequences</taxon>
        <taxon>metagenomes</taxon>
        <taxon>ecological metagenomes</taxon>
    </lineage>
</organism>
<evidence type="ECO:0000313" key="2">
    <source>
        <dbReference type="EMBL" id="MPM41942.1"/>
    </source>
</evidence>